<proteinExistence type="predicted"/>
<dbReference type="AlphaFoldDB" id="A0A6J4LWX6"/>
<feature type="signal peptide" evidence="2">
    <location>
        <begin position="1"/>
        <end position="22"/>
    </location>
</feature>
<reference evidence="3" key="1">
    <citation type="submission" date="2020-02" db="EMBL/GenBank/DDBJ databases">
        <authorList>
            <person name="Meier V. D."/>
        </authorList>
    </citation>
    <scope>NUCLEOTIDE SEQUENCE</scope>
    <source>
        <strain evidence="3">AVDCRST_MAG90</strain>
    </source>
</reference>
<evidence type="ECO:0000313" key="3">
    <source>
        <dbReference type="EMBL" id="CAA9343791.1"/>
    </source>
</evidence>
<dbReference type="InterPro" id="IPR015000">
    <property type="entry name" value="EipB-like"/>
</dbReference>
<protein>
    <submittedName>
        <fullName evidence="3">ATP/GTP-binding site motif A</fullName>
    </submittedName>
</protein>
<dbReference type="Pfam" id="PF08904">
    <property type="entry name" value="EipB_like"/>
    <property type="match status" value="1"/>
</dbReference>
<sequence>MRAWLSAIGVLALSFGASQAQTAGVPLAGHRVVYDLTLAKGGSGAKGVDNARGRIAFDFLGDACEGYALTYRQVMVLESTEVGARTSDLRTTTFESGDEKSFRFKTESEQQGATGRKLDGDAERPVAGGLAVQLRQPKRESVALAGDVLFPSAHMKRLIAAARAGETTLNVKVFDGSDDGRKVYDTLGIIGRPVDLTAGPAVEPPLRNDAMSRMTRWPVTLSYFTPGDGERTPVYVISFELYENGVSRALRLDYGDFALKGEVARFDLVPASACQR</sequence>
<evidence type="ECO:0000256" key="1">
    <source>
        <dbReference type="SAM" id="MobiDB-lite"/>
    </source>
</evidence>
<feature type="region of interest" description="Disordered" evidence="1">
    <location>
        <begin position="98"/>
        <end position="122"/>
    </location>
</feature>
<gene>
    <name evidence="3" type="ORF">AVDCRST_MAG90-2087</name>
</gene>
<evidence type="ECO:0000256" key="2">
    <source>
        <dbReference type="SAM" id="SignalP"/>
    </source>
</evidence>
<accession>A0A6J4LWX6</accession>
<name>A0A6J4LWX6_9HYPH</name>
<feature type="compositionally biased region" description="Basic and acidic residues" evidence="1">
    <location>
        <begin position="98"/>
        <end position="108"/>
    </location>
</feature>
<feature type="chain" id="PRO_5026782215" evidence="2">
    <location>
        <begin position="23"/>
        <end position="276"/>
    </location>
</feature>
<keyword evidence="2" id="KW-0732">Signal</keyword>
<organism evidence="3">
    <name type="scientific">uncultured Microvirga sp</name>
    <dbReference type="NCBI Taxonomy" id="412392"/>
    <lineage>
        <taxon>Bacteria</taxon>
        <taxon>Pseudomonadati</taxon>
        <taxon>Pseudomonadota</taxon>
        <taxon>Alphaproteobacteria</taxon>
        <taxon>Hyphomicrobiales</taxon>
        <taxon>Methylobacteriaceae</taxon>
        <taxon>Microvirga</taxon>
        <taxon>environmental samples</taxon>
    </lineage>
</organism>
<dbReference type="EMBL" id="CADCUC010000408">
    <property type="protein sequence ID" value="CAA9343791.1"/>
    <property type="molecule type" value="Genomic_DNA"/>
</dbReference>